<organism evidence="2 3">
    <name type="scientific">Botryotinia convoluta</name>
    <dbReference type="NCBI Taxonomy" id="54673"/>
    <lineage>
        <taxon>Eukaryota</taxon>
        <taxon>Fungi</taxon>
        <taxon>Dikarya</taxon>
        <taxon>Ascomycota</taxon>
        <taxon>Pezizomycotina</taxon>
        <taxon>Leotiomycetes</taxon>
        <taxon>Helotiales</taxon>
        <taxon>Sclerotiniaceae</taxon>
        <taxon>Botryotinia</taxon>
    </lineage>
</organism>
<proteinExistence type="predicted"/>
<feature type="region of interest" description="Disordered" evidence="1">
    <location>
        <begin position="37"/>
        <end position="57"/>
    </location>
</feature>
<evidence type="ECO:0000313" key="3">
    <source>
        <dbReference type="Proteomes" id="UP000297527"/>
    </source>
</evidence>
<sequence>MDNILESYQFLVTQLDNRPTSPNPPLNVENCSLEESFADTSSLSTGQPNDDSPLLASNSAHKPLGCSLLEVEIPVCTIQRQLVQSRPKFPRSNTEHLDLHTHVSFTHNSSLSPQEPSSFPLEYPPYPTNDVNFDEWTDYAAYCGTAPEPELLNLLSNEDNASLHKKYFTPRSVDDVNSENSSPCANKVTMRPRTHDFEVTTAQPTKSTSLIEES</sequence>
<evidence type="ECO:0000313" key="2">
    <source>
        <dbReference type="EMBL" id="TGO57853.1"/>
    </source>
</evidence>
<reference evidence="2 3" key="1">
    <citation type="submission" date="2017-12" db="EMBL/GenBank/DDBJ databases">
        <title>Comparative genomics of Botrytis spp.</title>
        <authorList>
            <person name="Valero-Jimenez C.A."/>
            <person name="Tapia P."/>
            <person name="Veloso J."/>
            <person name="Silva-Moreno E."/>
            <person name="Staats M."/>
            <person name="Valdes J.H."/>
            <person name="Van Kan J.A.L."/>
        </authorList>
    </citation>
    <scope>NUCLEOTIDE SEQUENCE [LARGE SCALE GENOMIC DNA]</scope>
    <source>
        <strain evidence="2 3">MUCL11595</strain>
    </source>
</reference>
<accession>A0A4Z1IMB0</accession>
<dbReference type="EMBL" id="PQXN01000061">
    <property type="protein sequence ID" value="TGO57853.1"/>
    <property type="molecule type" value="Genomic_DNA"/>
</dbReference>
<dbReference type="OrthoDB" id="3551419at2759"/>
<dbReference type="Proteomes" id="UP000297527">
    <property type="component" value="Unassembled WGS sequence"/>
</dbReference>
<name>A0A4Z1IMB0_9HELO</name>
<evidence type="ECO:0000256" key="1">
    <source>
        <dbReference type="SAM" id="MobiDB-lite"/>
    </source>
</evidence>
<feature type="region of interest" description="Disordered" evidence="1">
    <location>
        <begin position="172"/>
        <end position="214"/>
    </location>
</feature>
<gene>
    <name evidence="2" type="ORF">BCON_0061g00180</name>
</gene>
<comment type="caution">
    <text evidence="2">The sequence shown here is derived from an EMBL/GenBank/DDBJ whole genome shotgun (WGS) entry which is preliminary data.</text>
</comment>
<protein>
    <submittedName>
        <fullName evidence="2">Uncharacterized protein</fullName>
    </submittedName>
</protein>
<dbReference type="AlphaFoldDB" id="A0A4Z1IMB0"/>
<keyword evidence="3" id="KW-1185">Reference proteome</keyword>
<feature type="compositionally biased region" description="Polar residues" evidence="1">
    <location>
        <begin position="38"/>
        <end position="57"/>
    </location>
</feature>
<feature type="compositionally biased region" description="Polar residues" evidence="1">
    <location>
        <begin position="200"/>
        <end position="214"/>
    </location>
</feature>